<dbReference type="AlphaFoldDB" id="A0A1G4J893"/>
<accession>A0A1G4J893</accession>
<dbReference type="CDD" id="cd23024">
    <property type="entry name" value="zf-HIT_ZNHIT2-3"/>
    <property type="match status" value="1"/>
</dbReference>
<keyword evidence="4" id="KW-1185">Reference proteome</keyword>
<dbReference type="Pfam" id="PF04438">
    <property type="entry name" value="zf-HIT"/>
    <property type="match status" value="1"/>
</dbReference>
<evidence type="ECO:0000313" key="3">
    <source>
        <dbReference type="EMBL" id="SCU86132.1"/>
    </source>
</evidence>
<dbReference type="InterPro" id="IPR007529">
    <property type="entry name" value="Znf_HIT"/>
</dbReference>
<sequence length="152" mass="17081">MSIKCQICSVEDSRYKCPKCAIRYCSLACFKNTEKHVHYEHTTEQKPVPEVALGKQETPMLNSEEFNDVYQKSPEIQELLTYNTVKFHLAKVHRILSVGSGAVGSSDTNLSSEAKQQLAVDYLNTLRYGGVHYNEAIEEFCQISVGKLGGMK</sequence>
<dbReference type="GO" id="GO:0008270">
    <property type="term" value="F:zinc ion binding"/>
    <property type="evidence" value="ECO:0007669"/>
    <property type="project" value="UniProtKB-UniRule"/>
</dbReference>
<keyword evidence="1" id="KW-0863">Zinc-finger</keyword>
<dbReference type="InterPro" id="IPR040722">
    <property type="entry name" value="Hit1_C"/>
</dbReference>
<evidence type="ECO:0000313" key="4">
    <source>
        <dbReference type="Proteomes" id="UP000191144"/>
    </source>
</evidence>
<dbReference type="EMBL" id="LT598482">
    <property type="protein sequence ID" value="SCU86132.1"/>
    <property type="molecule type" value="Genomic_DNA"/>
</dbReference>
<dbReference type="Gene3D" id="3.30.60.190">
    <property type="match status" value="1"/>
</dbReference>
<keyword evidence="1" id="KW-0479">Metal-binding</keyword>
<evidence type="ECO:0000259" key="2">
    <source>
        <dbReference type="PROSITE" id="PS51083"/>
    </source>
</evidence>
<gene>
    <name evidence="3" type="ORF">LAME_0D04654G</name>
</gene>
<reference evidence="4" key="1">
    <citation type="submission" date="2016-03" db="EMBL/GenBank/DDBJ databases">
        <authorList>
            <person name="Devillers Hugo."/>
        </authorList>
    </citation>
    <scope>NUCLEOTIDE SEQUENCE [LARGE SCALE GENOMIC DNA]</scope>
</reference>
<proteinExistence type="predicted"/>
<dbReference type="OrthoDB" id="18412at2759"/>
<dbReference type="PROSITE" id="PS51083">
    <property type="entry name" value="ZF_HIT"/>
    <property type="match status" value="1"/>
</dbReference>
<dbReference type="Gene3D" id="1.20.1440.260">
    <property type="match status" value="1"/>
</dbReference>
<feature type="domain" description="HIT-type" evidence="2">
    <location>
        <begin position="5"/>
        <end position="41"/>
    </location>
</feature>
<organism evidence="3 4">
    <name type="scientific">Lachancea meyersii CBS 8951</name>
    <dbReference type="NCBI Taxonomy" id="1266667"/>
    <lineage>
        <taxon>Eukaryota</taxon>
        <taxon>Fungi</taxon>
        <taxon>Dikarya</taxon>
        <taxon>Ascomycota</taxon>
        <taxon>Saccharomycotina</taxon>
        <taxon>Saccharomycetes</taxon>
        <taxon>Saccharomycetales</taxon>
        <taxon>Saccharomycetaceae</taxon>
        <taxon>Lachancea</taxon>
    </lineage>
</organism>
<dbReference type="Pfam" id="PF18268">
    <property type="entry name" value="Hit1_C"/>
    <property type="match status" value="1"/>
</dbReference>
<keyword evidence="1" id="KW-0862">Zinc</keyword>
<dbReference type="SUPFAM" id="SSF144232">
    <property type="entry name" value="HIT/MYND zinc finger-like"/>
    <property type="match status" value="1"/>
</dbReference>
<protein>
    <submittedName>
        <fullName evidence="3">LAME_0D04654g1_1</fullName>
    </submittedName>
</protein>
<evidence type="ECO:0000256" key="1">
    <source>
        <dbReference type="PROSITE-ProRule" id="PRU00453"/>
    </source>
</evidence>
<name>A0A1G4J893_9SACH</name>
<dbReference type="Proteomes" id="UP000191144">
    <property type="component" value="Chromosome D"/>
</dbReference>